<evidence type="ECO:0000313" key="3">
    <source>
        <dbReference type="RefSeq" id="XP_024594803.1"/>
    </source>
</evidence>
<name>A0A341AZ44_NEOAA</name>
<feature type="compositionally biased region" description="Low complexity" evidence="1">
    <location>
        <begin position="72"/>
        <end position="95"/>
    </location>
</feature>
<dbReference type="KEGG" id="nasi:112395703"/>
<dbReference type="CTD" id="170370"/>
<dbReference type="STRING" id="1706337.A0A341AZ44"/>
<accession>A0A341AZ44</accession>
<dbReference type="Pfam" id="PF17734">
    <property type="entry name" value="Spt46"/>
    <property type="match status" value="1"/>
</dbReference>
<dbReference type="RefSeq" id="XP_024594803.1">
    <property type="nucleotide sequence ID" value="XM_024739035.1"/>
</dbReference>
<feature type="region of interest" description="Disordered" evidence="1">
    <location>
        <begin position="251"/>
        <end position="289"/>
    </location>
</feature>
<dbReference type="InterPro" id="IPR040879">
    <property type="entry name" value="Spt46-like"/>
</dbReference>
<sequence length="289" mass="32650">MKRHFTDHRGEQSPTDGTILSLAGPGSVEESVEVHWSWTSKREEPSPWPGLAVPHEEDIYFSGKGRGMLGWSSSPSSRPSSEYQSYSQDQSCSSSTCGGEDTARQSMCAFYTHVKTVQGVAVAWETDCGFEPVSRQPRIHEAEFIKRQRRKGSSFEMASNTDLRWELEDGKNNTCPEPDDTELLVPLECCLQELRATPDWLVTTNHGLRCVACCRVFPTLEVLLEHAQYGIQEGFSCQIFYEELLERRWARGQVQEQEPEEEGQSTSDSSESPRPHVKLLPSQSRSEKQ</sequence>
<dbReference type="GO" id="GO:0009566">
    <property type="term" value="P:fertilization"/>
    <property type="evidence" value="ECO:0007669"/>
    <property type="project" value="TreeGrafter"/>
</dbReference>
<reference evidence="3" key="1">
    <citation type="submission" date="2025-08" db="UniProtKB">
        <authorList>
            <consortium name="RefSeq"/>
        </authorList>
    </citation>
    <scope>IDENTIFICATION</scope>
    <source>
        <tissue evidence="3">Meat</tissue>
    </source>
</reference>
<evidence type="ECO:0000256" key="1">
    <source>
        <dbReference type="SAM" id="MobiDB-lite"/>
    </source>
</evidence>
<dbReference type="PANTHER" id="PTHR33517:SF2">
    <property type="entry name" value="PROTEIN FAM170B"/>
    <property type="match status" value="1"/>
</dbReference>
<dbReference type="AlphaFoldDB" id="A0A341AZ44"/>
<dbReference type="InParanoid" id="A0A341AZ44"/>
<dbReference type="GeneID" id="112395703"/>
<protein>
    <submittedName>
        <fullName evidence="3">Protein FAM170B</fullName>
    </submittedName>
</protein>
<gene>
    <name evidence="3" type="primary">FAM170B</name>
</gene>
<proteinExistence type="predicted"/>
<organism evidence="2 3">
    <name type="scientific">Neophocaena asiaeorientalis asiaeorientalis</name>
    <name type="common">Yangtze finless porpoise</name>
    <name type="synonym">Neophocaena phocaenoides subsp. asiaeorientalis</name>
    <dbReference type="NCBI Taxonomy" id="1706337"/>
    <lineage>
        <taxon>Eukaryota</taxon>
        <taxon>Metazoa</taxon>
        <taxon>Chordata</taxon>
        <taxon>Craniata</taxon>
        <taxon>Vertebrata</taxon>
        <taxon>Euteleostomi</taxon>
        <taxon>Mammalia</taxon>
        <taxon>Eutheria</taxon>
        <taxon>Laurasiatheria</taxon>
        <taxon>Artiodactyla</taxon>
        <taxon>Whippomorpha</taxon>
        <taxon>Cetacea</taxon>
        <taxon>Odontoceti</taxon>
        <taxon>Phocoenidae</taxon>
        <taxon>Neophocaena</taxon>
    </lineage>
</organism>
<feature type="region of interest" description="Disordered" evidence="1">
    <location>
        <begin position="70"/>
        <end position="98"/>
    </location>
</feature>
<evidence type="ECO:0000313" key="2">
    <source>
        <dbReference type="Proteomes" id="UP000252040"/>
    </source>
</evidence>
<dbReference type="Proteomes" id="UP000252040">
    <property type="component" value="Unplaced"/>
</dbReference>
<feature type="region of interest" description="Disordered" evidence="1">
    <location>
        <begin position="1"/>
        <end position="26"/>
    </location>
</feature>
<keyword evidence="2" id="KW-1185">Reference proteome</keyword>
<dbReference type="PANTHER" id="PTHR33517">
    <property type="entry name" value="PROTEIN FAM170B-RELATED"/>
    <property type="match status" value="1"/>
</dbReference>
<dbReference type="GO" id="GO:0001669">
    <property type="term" value="C:acrosomal vesicle"/>
    <property type="evidence" value="ECO:0007669"/>
    <property type="project" value="TreeGrafter"/>
</dbReference>